<gene>
    <name evidence="1" type="ORF">EV702DRAFT_965285</name>
</gene>
<name>A0A9P7A004_9AGAM</name>
<organism evidence="1 2">
    <name type="scientific">Suillus placidus</name>
    <dbReference type="NCBI Taxonomy" id="48579"/>
    <lineage>
        <taxon>Eukaryota</taxon>
        <taxon>Fungi</taxon>
        <taxon>Dikarya</taxon>
        <taxon>Basidiomycota</taxon>
        <taxon>Agaricomycotina</taxon>
        <taxon>Agaricomycetes</taxon>
        <taxon>Agaricomycetidae</taxon>
        <taxon>Boletales</taxon>
        <taxon>Suillineae</taxon>
        <taxon>Suillaceae</taxon>
        <taxon>Suillus</taxon>
    </lineage>
</organism>
<evidence type="ECO:0000313" key="1">
    <source>
        <dbReference type="EMBL" id="KAG1779888.1"/>
    </source>
</evidence>
<accession>A0A9P7A004</accession>
<sequence>MGSLEDFHQHKEIIINLGIRDDLDIPKFHSLQHYLENIKNFGTTDNYNMEMFERFHIDFCKEGWYASNGRNEKPQMIAWLTRREKRPHQARHHILDIIQDHHCQGFKKDLISYLNSQLPDPYSRGQLCHMDLPFSHNDIYHGFKFYVESLENDIDFDHEETNSVKAKPSIGGKPECFDTVVVVDTLDCETTGLKGTRIGRLKVIFKLPSQVYGCITPAWTKDPLAYVEWYAPLKPAAEDYHEMYLVKKSLPSTDGFAPGQVISLSSIRQTCQLIPHFGRTALSMEWTSDNVLDRCDTFFLNCFTSKYAYQTLW</sequence>
<protein>
    <submittedName>
        <fullName evidence="1">Uncharacterized protein</fullName>
    </submittedName>
</protein>
<proteinExistence type="predicted"/>
<reference evidence="1" key="1">
    <citation type="journal article" date="2020" name="New Phytol.">
        <title>Comparative genomics reveals dynamic genome evolution in host specialist ectomycorrhizal fungi.</title>
        <authorList>
            <person name="Lofgren L.A."/>
            <person name="Nguyen N.H."/>
            <person name="Vilgalys R."/>
            <person name="Ruytinx J."/>
            <person name="Liao H.L."/>
            <person name="Branco S."/>
            <person name="Kuo A."/>
            <person name="LaButti K."/>
            <person name="Lipzen A."/>
            <person name="Andreopoulos W."/>
            <person name="Pangilinan J."/>
            <person name="Riley R."/>
            <person name="Hundley H."/>
            <person name="Na H."/>
            <person name="Barry K."/>
            <person name="Grigoriev I.V."/>
            <person name="Stajich J.E."/>
            <person name="Kennedy P.G."/>
        </authorList>
    </citation>
    <scope>NUCLEOTIDE SEQUENCE</scope>
    <source>
        <strain evidence="1">DOB743</strain>
    </source>
</reference>
<comment type="caution">
    <text evidence="1">The sequence shown here is derived from an EMBL/GenBank/DDBJ whole genome shotgun (WGS) entry which is preliminary data.</text>
</comment>
<dbReference type="AlphaFoldDB" id="A0A9P7A004"/>
<dbReference type="OrthoDB" id="3232941at2759"/>
<dbReference type="Proteomes" id="UP000714275">
    <property type="component" value="Unassembled WGS sequence"/>
</dbReference>
<keyword evidence="2" id="KW-1185">Reference proteome</keyword>
<dbReference type="EMBL" id="JABBWD010000010">
    <property type="protein sequence ID" value="KAG1779888.1"/>
    <property type="molecule type" value="Genomic_DNA"/>
</dbReference>
<evidence type="ECO:0000313" key="2">
    <source>
        <dbReference type="Proteomes" id="UP000714275"/>
    </source>
</evidence>